<dbReference type="PANTHER" id="PTHR43191:SF2">
    <property type="entry name" value="RRNA METHYLTRANSFERASE 3, MITOCHONDRIAL"/>
    <property type="match status" value="1"/>
</dbReference>
<dbReference type="InterPro" id="IPR029064">
    <property type="entry name" value="Ribosomal_eL30-like_sf"/>
</dbReference>
<sequence length="257" mass="29334">MITTTQNKQIKQIIKLKKSARERRKQELFLVEGIRMFTEIPEEYLYKVYASEDFYNEHRVIFEHMDVELVSPQVMKEISDTMTPQGVFALVKMMKYSLEDLLEQEKPLFLVLENLQDPGNLGTILRTGEGAGINGVIMSHDTVDIYNPKVTRSTMGSIFRVPFVYVDDLLEVAETMKQKNIITYAAHLNGTDYTKEDYQKGTAFFIGNEGNGLTDKLTDKVQKKIKIPMCGKVESLNAAMASGLLVYEARRQRQGVD</sequence>
<dbReference type="EC" id="2.1.1.-" evidence="5"/>
<dbReference type="Pfam" id="PF00588">
    <property type="entry name" value="SpoU_methylase"/>
    <property type="match status" value="1"/>
</dbReference>
<protein>
    <submittedName>
        <fullName evidence="5">Putative TrmH family tRNA/rRNA methyltransferase</fullName>
        <ecNumber evidence="5">2.1.1.-</ecNumber>
    </submittedName>
</protein>
<reference evidence="5 6" key="1">
    <citation type="submission" date="2015-09" db="EMBL/GenBank/DDBJ databases">
        <authorList>
            <consortium name="Pathogen Informatics"/>
        </authorList>
    </citation>
    <scope>NUCLEOTIDE SEQUENCE [LARGE SCALE GENOMIC DNA]</scope>
    <source>
        <strain evidence="5 6">2789STDY5834959</strain>
    </source>
</reference>
<dbReference type="GO" id="GO:0008173">
    <property type="term" value="F:RNA methyltransferase activity"/>
    <property type="evidence" value="ECO:0007669"/>
    <property type="project" value="InterPro"/>
</dbReference>
<dbReference type="CDD" id="cd18095">
    <property type="entry name" value="SpoU-like_rRNA-MTase"/>
    <property type="match status" value="1"/>
</dbReference>
<dbReference type="SUPFAM" id="SSF55315">
    <property type="entry name" value="L30e-like"/>
    <property type="match status" value="1"/>
</dbReference>
<dbReference type="SMART" id="SM00967">
    <property type="entry name" value="SpoU_sub_bind"/>
    <property type="match status" value="1"/>
</dbReference>
<dbReference type="InterPro" id="IPR029028">
    <property type="entry name" value="Alpha/beta_knot_MTases"/>
</dbReference>
<dbReference type="Gene3D" id="3.30.1330.30">
    <property type="match status" value="1"/>
</dbReference>
<evidence type="ECO:0000256" key="1">
    <source>
        <dbReference type="ARBA" id="ARBA00007228"/>
    </source>
</evidence>
<dbReference type="GO" id="GO:0006396">
    <property type="term" value="P:RNA processing"/>
    <property type="evidence" value="ECO:0007669"/>
    <property type="project" value="InterPro"/>
</dbReference>
<feature type="domain" description="RNA 2-O ribose methyltransferase substrate binding" evidence="4">
    <location>
        <begin position="30"/>
        <end position="97"/>
    </location>
</feature>
<dbReference type="Gene3D" id="3.40.1280.10">
    <property type="match status" value="1"/>
</dbReference>
<evidence type="ECO:0000256" key="3">
    <source>
        <dbReference type="ARBA" id="ARBA00022679"/>
    </source>
</evidence>
<comment type="similarity">
    <text evidence="1">Belongs to the class IV-like SAM-binding methyltransferase superfamily. RNA methyltransferase TrmH family.</text>
</comment>
<dbReference type="EMBL" id="CYXY01000005">
    <property type="protein sequence ID" value="CUM85301.1"/>
    <property type="molecule type" value="Genomic_DNA"/>
</dbReference>
<dbReference type="AlphaFoldDB" id="A0A173S4Z5"/>
<gene>
    <name evidence="5" type="ORF">ERS852571_00950</name>
</gene>
<dbReference type="InterPro" id="IPR051259">
    <property type="entry name" value="rRNA_Methyltransferase"/>
</dbReference>
<dbReference type="SUPFAM" id="SSF75217">
    <property type="entry name" value="alpha/beta knot"/>
    <property type="match status" value="1"/>
</dbReference>
<evidence type="ECO:0000256" key="2">
    <source>
        <dbReference type="ARBA" id="ARBA00022603"/>
    </source>
</evidence>
<evidence type="ECO:0000313" key="5">
    <source>
        <dbReference type="EMBL" id="CUM85301.1"/>
    </source>
</evidence>
<dbReference type="Pfam" id="PF22435">
    <property type="entry name" value="MRM3-like_sub_bind"/>
    <property type="match status" value="1"/>
</dbReference>
<dbReference type="InterPro" id="IPR053888">
    <property type="entry name" value="MRM3-like_sub_bind"/>
</dbReference>
<dbReference type="RefSeq" id="WP_055072484.1">
    <property type="nucleotide sequence ID" value="NZ_CYXY01000005.1"/>
</dbReference>
<evidence type="ECO:0000313" key="6">
    <source>
        <dbReference type="Proteomes" id="UP000095553"/>
    </source>
</evidence>
<proteinExistence type="inferred from homology"/>
<keyword evidence="3 5" id="KW-0808">Transferase</keyword>
<dbReference type="Proteomes" id="UP000095553">
    <property type="component" value="Unassembled WGS sequence"/>
</dbReference>
<dbReference type="InterPro" id="IPR029026">
    <property type="entry name" value="tRNA_m1G_MTases_N"/>
</dbReference>
<dbReference type="GO" id="GO:0003723">
    <property type="term" value="F:RNA binding"/>
    <property type="evidence" value="ECO:0007669"/>
    <property type="project" value="InterPro"/>
</dbReference>
<accession>A0A173S4Z5</accession>
<organism evidence="5 6">
    <name type="scientific">Anaerostipes hadrus</name>
    <dbReference type="NCBI Taxonomy" id="649756"/>
    <lineage>
        <taxon>Bacteria</taxon>
        <taxon>Bacillati</taxon>
        <taxon>Bacillota</taxon>
        <taxon>Clostridia</taxon>
        <taxon>Lachnospirales</taxon>
        <taxon>Lachnospiraceae</taxon>
        <taxon>Anaerostipes</taxon>
    </lineage>
</organism>
<keyword evidence="2 5" id="KW-0489">Methyltransferase</keyword>
<dbReference type="InterPro" id="IPR013123">
    <property type="entry name" value="SpoU_subst-bd"/>
</dbReference>
<dbReference type="InterPro" id="IPR001537">
    <property type="entry name" value="SpoU_MeTrfase"/>
</dbReference>
<evidence type="ECO:0000259" key="4">
    <source>
        <dbReference type="SMART" id="SM00967"/>
    </source>
</evidence>
<dbReference type="GO" id="GO:0032259">
    <property type="term" value="P:methylation"/>
    <property type="evidence" value="ECO:0007669"/>
    <property type="project" value="UniProtKB-KW"/>
</dbReference>
<dbReference type="PANTHER" id="PTHR43191">
    <property type="entry name" value="RRNA METHYLTRANSFERASE 3"/>
    <property type="match status" value="1"/>
</dbReference>
<dbReference type="GO" id="GO:0005737">
    <property type="term" value="C:cytoplasm"/>
    <property type="evidence" value="ECO:0007669"/>
    <property type="project" value="UniProtKB-ARBA"/>
</dbReference>
<name>A0A173S4Z5_ANAHA</name>